<feature type="compositionally biased region" description="Polar residues" evidence="1">
    <location>
        <begin position="17"/>
        <end position="27"/>
    </location>
</feature>
<accession>A0AAN6GL59</accession>
<evidence type="ECO:0000313" key="3">
    <source>
        <dbReference type="Proteomes" id="UP001176517"/>
    </source>
</evidence>
<evidence type="ECO:0000256" key="1">
    <source>
        <dbReference type="SAM" id="MobiDB-lite"/>
    </source>
</evidence>
<name>A0AAN6GL59_9BASI</name>
<evidence type="ECO:0000313" key="2">
    <source>
        <dbReference type="EMBL" id="KAK0545232.1"/>
    </source>
</evidence>
<gene>
    <name evidence="2" type="ORF">OC846_005761</name>
</gene>
<organism evidence="2 3">
    <name type="scientific">Tilletia horrida</name>
    <dbReference type="NCBI Taxonomy" id="155126"/>
    <lineage>
        <taxon>Eukaryota</taxon>
        <taxon>Fungi</taxon>
        <taxon>Dikarya</taxon>
        <taxon>Basidiomycota</taxon>
        <taxon>Ustilaginomycotina</taxon>
        <taxon>Exobasidiomycetes</taxon>
        <taxon>Tilletiales</taxon>
        <taxon>Tilletiaceae</taxon>
        <taxon>Tilletia</taxon>
    </lineage>
</organism>
<dbReference type="AlphaFoldDB" id="A0AAN6GL59"/>
<comment type="caution">
    <text evidence="2">The sequence shown here is derived from an EMBL/GenBank/DDBJ whole genome shotgun (WGS) entry which is preliminary data.</text>
</comment>
<reference evidence="2" key="1">
    <citation type="journal article" date="2023" name="PhytoFront">
        <title>Draft Genome Resources of Seven Strains of Tilletia horrida, Causal Agent of Kernel Smut of Rice.</title>
        <authorList>
            <person name="Khanal S."/>
            <person name="Antony Babu S."/>
            <person name="Zhou X.G."/>
        </authorList>
    </citation>
    <scope>NUCLEOTIDE SEQUENCE</scope>
    <source>
        <strain evidence="2">TX6</strain>
    </source>
</reference>
<protein>
    <submittedName>
        <fullName evidence="2">Uncharacterized protein</fullName>
    </submittedName>
</protein>
<proteinExistence type="predicted"/>
<dbReference type="Proteomes" id="UP001176517">
    <property type="component" value="Unassembled WGS sequence"/>
</dbReference>
<sequence length="66" mass="6797">MGAADVVLPQTYGLTAPRSQESASSPVGTPAPKMQNARTARAAPASVRTTMDSDFPPRTGTRVPAV</sequence>
<keyword evidence="3" id="KW-1185">Reference proteome</keyword>
<dbReference type="EMBL" id="JAPDMZ010000241">
    <property type="protein sequence ID" value="KAK0545232.1"/>
    <property type="molecule type" value="Genomic_DNA"/>
</dbReference>
<feature type="region of interest" description="Disordered" evidence="1">
    <location>
        <begin position="1"/>
        <end position="66"/>
    </location>
</feature>